<evidence type="ECO:0000256" key="6">
    <source>
        <dbReference type="ARBA" id="ARBA00022833"/>
    </source>
</evidence>
<dbReference type="InterPro" id="IPR046341">
    <property type="entry name" value="SET_dom_sf"/>
</dbReference>
<dbReference type="STRING" id="568069.A0A1J1J3W6"/>
<evidence type="ECO:0000313" key="10">
    <source>
        <dbReference type="Proteomes" id="UP000183832"/>
    </source>
</evidence>
<evidence type="ECO:0000256" key="4">
    <source>
        <dbReference type="ARBA" id="ARBA00022723"/>
    </source>
</evidence>
<evidence type="ECO:0000256" key="5">
    <source>
        <dbReference type="ARBA" id="ARBA00022771"/>
    </source>
</evidence>
<dbReference type="GO" id="GO:0005737">
    <property type="term" value="C:cytoplasm"/>
    <property type="evidence" value="ECO:0007669"/>
    <property type="project" value="TreeGrafter"/>
</dbReference>
<dbReference type="GO" id="GO:0042051">
    <property type="term" value="P:compound eye photoreceptor development"/>
    <property type="evidence" value="ECO:0007669"/>
    <property type="project" value="TreeGrafter"/>
</dbReference>
<dbReference type="Pfam" id="PF01753">
    <property type="entry name" value="zf-MYND"/>
    <property type="match status" value="1"/>
</dbReference>
<dbReference type="AlphaFoldDB" id="A0A1J1J3W6"/>
<dbReference type="GO" id="GO:0042826">
    <property type="term" value="F:histone deacetylase binding"/>
    <property type="evidence" value="ECO:0007669"/>
    <property type="project" value="TreeGrafter"/>
</dbReference>
<name>A0A1J1J3W6_9DIPT</name>
<dbReference type="GO" id="GO:0032259">
    <property type="term" value="P:methylation"/>
    <property type="evidence" value="ECO:0007669"/>
    <property type="project" value="UniProtKB-KW"/>
</dbReference>
<dbReference type="GO" id="GO:0008270">
    <property type="term" value="F:zinc ion binding"/>
    <property type="evidence" value="ECO:0007669"/>
    <property type="project" value="UniProtKB-KW"/>
</dbReference>
<organism evidence="9 10">
    <name type="scientific">Clunio marinus</name>
    <dbReference type="NCBI Taxonomy" id="568069"/>
    <lineage>
        <taxon>Eukaryota</taxon>
        <taxon>Metazoa</taxon>
        <taxon>Ecdysozoa</taxon>
        <taxon>Arthropoda</taxon>
        <taxon>Hexapoda</taxon>
        <taxon>Insecta</taxon>
        <taxon>Pterygota</taxon>
        <taxon>Neoptera</taxon>
        <taxon>Endopterygota</taxon>
        <taxon>Diptera</taxon>
        <taxon>Nematocera</taxon>
        <taxon>Chironomoidea</taxon>
        <taxon>Chironomidae</taxon>
        <taxon>Clunio</taxon>
    </lineage>
</organism>
<dbReference type="CDD" id="cd10536">
    <property type="entry name" value="SET_SMYD4"/>
    <property type="match status" value="1"/>
</dbReference>
<accession>A0A1J1J3W6</accession>
<dbReference type="Gene3D" id="2.170.270.10">
    <property type="entry name" value="SET domain"/>
    <property type="match status" value="1"/>
</dbReference>
<gene>
    <name evidence="9" type="ORF">CLUMA_CG019432</name>
</gene>
<keyword evidence="4" id="KW-0479">Metal-binding</keyword>
<evidence type="ECO:0000256" key="3">
    <source>
        <dbReference type="ARBA" id="ARBA00022691"/>
    </source>
</evidence>
<evidence type="ECO:0000259" key="8">
    <source>
        <dbReference type="PROSITE" id="PS50865"/>
    </source>
</evidence>
<keyword evidence="5 7" id="KW-0863">Zinc-finger</keyword>
<sequence>MSDFADIDKIFTSECSSRTVQANENGFFKNFYYTIVDSFKTEDEWKNWLKNQFGKLESDEEKLQLLFNDPSVSWDILGTLEHVTEIYRKKDSMFSWQKREQVMKLLKQHDTGNCSIGLDKILILASQAVMRGPMKDVDKDIDNGLTLCLALMTRSEVFFKMNDGLNGLNDLQLAVKCGLPVRNNPDYYAKLAKFYAMLNEEKKCEISIKLYHQLLGCDDHRKKLLENETNDIKARMESLACLMQHKKFQRKPLPTLNREESSETLTEAQKCTSKSLQLVESPEAGKYFIANGEIGTAETLLVEKAKCACLYPKNFGTHCYHCFARLVAPIGCTECASVAFCSTDCRDIALSTYHKYECKYLDMMIGSGMSILCHLALRLVLQTGTPEKAIEEGKKLTVVLCKNSKMRSNEDFFKRCLMTTFLLRCLQKSEFFGRRTTESAEPTSLEMEVGTLLFAYLQALQFNAHEIAETVSSGHKFIKSRINYIGVGIYEVGAMFNHECYPSITRYFNSTYLIFNSIRPHAKGEIIAENYGPIFTKQTLQERQRNLASRYWFKCSCQACKENWPVLDKLNNKCRIRCPDDSCKGFFNYPQDYMKQVKCRVCKKNVSLQMSVNLLLEAEDLFEQGAVHMDAENVNDAVQSFKTGIEIFHKVALPPHRDLHIAQESLRACLSTEGNTFEL</sequence>
<protein>
    <submittedName>
        <fullName evidence="9">CLUMA_CG019432, isoform A</fullName>
    </submittedName>
</protein>
<dbReference type="PANTHER" id="PTHR46165">
    <property type="entry name" value="SET AND MYND DOMAIN-CONTAINING PROTEIN 4"/>
    <property type="match status" value="1"/>
</dbReference>
<keyword evidence="10" id="KW-1185">Reference proteome</keyword>
<dbReference type="InterPro" id="IPR044421">
    <property type="entry name" value="SMYD4_SET"/>
</dbReference>
<dbReference type="InterPro" id="IPR002893">
    <property type="entry name" value="Znf_MYND"/>
</dbReference>
<evidence type="ECO:0000256" key="1">
    <source>
        <dbReference type="ARBA" id="ARBA00022603"/>
    </source>
</evidence>
<dbReference type="SUPFAM" id="SSF82199">
    <property type="entry name" value="SET domain"/>
    <property type="match status" value="1"/>
</dbReference>
<dbReference type="InterPro" id="IPR052097">
    <property type="entry name" value="SET-MYND_domain_protein"/>
</dbReference>
<dbReference type="Gene3D" id="1.10.220.160">
    <property type="match status" value="1"/>
</dbReference>
<keyword evidence="3" id="KW-0949">S-adenosyl-L-methionine</keyword>
<feature type="domain" description="MYND-type" evidence="8">
    <location>
        <begin position="319"/>
        <end position="358"/>
    </location>
</feature>
<dbReference type="GO" id="GO:0005634">
    <property type="term" value="C:nucleus"/>
    <property type="evidence" value="ECO:0007669"/>
    <property type="project" value="TreeGrafter"/>
</dbReference>
<dbReference type="SUPFAM" id="SSF144232">
    <property type="entry name" value="HIT/MYND zinc finger-like"/>
    <property type="match status" value="1"/>
</dbReference>
<evidence type="ECO:0000313" key="9">
    <source>
        <dbReference type="EMBL" id="CRL06484.1"/>
    </source>
</evidence>
<dbReference type="Gene3D" id="6.10.140.2220">
    <property type="match status" value="1"/>
</dbReference>
<keyword evidence="1" id="KW-0489">Methyltransferase</keyword>
<evidence type="ECO:0000256" key="7">
    <source>
        <dbReference type="PROSITE-ProRule" id="PRU00134"/>
    </source>
</evidence>
<evidence type="ECO:0000256" key="2">
    <source>
        <dbReference type="ARBA" id="ARBA00022679"/>
    </source>
</evidence>
<keyword evidence="2" id="KW-0808">Transferase</keyword>
<dbReference type="Proteomes" id="UP000183832">
    <property type="component" value="Unassembled WGS sequence"/>
</dbReference>
<dbReference type="PROSITE" id="PS50865">
    <property type="entry name" value="ZF_MYND_2"/>
    <property type="match status" value="1"/>
</dbReference>
<keyword evidence="6" id="KW-0862">Zinc</keyword>
<dbReference type="OrthoDB" id="1028014at2759"/>
<dbReference type="PANTHER" id="PTHR46165:SF5">
    <property type="entry name" value="RE32936P"/>
    <property type="match status" value="1"/>
</dbReference>
<dbReference type="EMBL" id="CVRI01000067">
    <property type="protein sequence ID" value="CRL06484.1"/>
    <property type="molecule type" value="Genomic_DNA"/>
</dbReference>
<reference evidence="9 10" key="1">
    <citation type="submission" date="2015-04" db="EMBL/GenBank/DDBJ databases">
        <authorList>
            <person name="Syromyatnikov M.Y."/>
            <person name="Popov V.N."/>
        </authorList>
    </citation>
    <scope>NUCLEOTIDE SEQUENCE [LARGE SCALE GENOMIC DNA]</scope>
</reference>
<dbReference type="GO" id="GO:0008168">
    <property type="term" value="F:methyltransferase activity"/>
    <property type="evidence" value="ECO:0007669"/>
    <property type="project" value="UniProtKB-KW"/>
</dbReference>
<proteinExistence type="predicted"/>